<feature type="chain" id="PRO_5032334696" evidence="1">
    <location>
        <begin position="25"/>
        <end position="276"/>
    </location>
</feature>
<dbReference type="AlphaFoldDB" id="A0A832I252"/>
<comment type="caution">
    <text evidence="2">The sequence shown here is derived from an EMBL/GenBank/DDBJ whole genome shotgun (WGS) entry which is preliminary data.</text>
</comment>
<evidence type="ECO:0000256" key="1">
    <source>
        <dbReference type="SAM" id="SignalP"/>
    </source>
</evidence>
<accession>A0A832I252</accession>
<gene>
    <name evidence="2" type="ORF">ENR23_07965</name>
</gene>
<name>A0A832I252_UNCEI</name>
<evidence type="ECO:0000313" key="2">
    <source>
        <dbReference type="EMBL" id="HGZ43344.1"/>
    </source>
</evidence>
<sequence length="276" mass="29454">MKRIGYSILASAALVALAAGLATATPNANGAYLKFRVFNDAPFSTVTSTNNYPALIQISDQNINASGFANLHIWRFSDDGGANAAVFDNNSCFSFGADLVLDGTGHGEGGLQIAPWWAKDTDGLFNVRTTDGEIAVFGGRLPFFTFSNPATPPPFGGGFSLQYVKGTTIRLEMIYNPNGLSSSNPATVEYRVHYGGNTYSSGLRPFDQGNPAEDPPYGLWGMLNDGRVGGHYKAFLGGVGNTVGLTATWSNISYTTCDKPVPAKSTTWGRMKSLYR</sequence>
<feature type="signal peptide" evidence="1">
    <location>
        <begin position="1"/>
        <end position="24"/>
    </location>
</feature>
<reference evidence="2" key="1">
    <citation type="journal article" date="2020" name="mSystems">
        <title>Genome- and Community-Level Interaction Insights into Carbon Utilization and Element Cycling Functions of Hydrothermarchaeota in Hydrothermal Sediment.</title>
        <authorList>
            <person name="Zhou Z."/>
            <person name="Liu Y."/>
            <person name="Xu W."/>
            <person name="Pan J."/>
            <person name="Luo Z.H."/>
            <person name="Li M."/>
        </authorList>
    </citation>
    <scope>NUCLEOTIDE SEQUENCE [LARGE SCALE GENOMIC DNA]</scope>
    <source>
        <strain evidence="2">SpSt-381</strain>
    </source>
</reference>
<keyword evidence="1" id="KW-0732">Signal</keyword>
<organism evidence="2">
    <name type="scientific">Eiseniibacteriota bacterium</name>
    <dbReference type="NCBI Taxonomy" id="2212470"/>
    <lineage>
        <taxon>Bacteria</taxon>
        <taxon>Candidatus Eiseniibacteriota</taxon>
    </lineage>
</organism>
<proteinExistence type="predicted"/>
<dbReference type="EMBL" id="DSQF01000017">
    <property type="protein sequence ID" value="HGZ43344.1"/>
    <property type="molecule type" value="Genomic_DNA"/>
</dbReference>
<protein>
    <submittedName>
        <fullName evidence="2">Uncharacterized protein</fullName>
    </submittedName>
</protein>